<accession>A0A1H9LLJ2</accession>
<evidence type="ECO:0000313" key="10">
    <source>
        <dbReference type="EMBL" id="SER12296.1"/>
    </source>
</evidence>
<proteinExistence type="inferred from homology"/>
<dbReference type="GO" id="GO:0019363">
    <property type="term" value="P:pyridine nucleotide biosynthetic process"/>
    <property type="evidence" value="ECO:0007669"/>
    <property type="project" value="UniProtKB-KW"/>
</dbReference>
<keyword evidence="3" id="KW-0479">Metal-binding</keyword>
<reference evidence="10 11" key="1">
    <citation type="submission" date="2016-10" db="EMBL/GenBank/DDBJ databases">
        <authorList>
            <person name="de Groot N.N."/>
        </authorList>
    </citation>
    <scope>NUCLEOTIDE SEQUENCE [LARGE SCALE GENOMIC DNA]</scope>
    <source>
        <strain evidence="10 11">AR40</strain>
    </source>
</reference>
<dbReference type="RefSeq" id="WP_022755142.1">
    <property type="nucleotide sequence ID" value="NZ_CM009896.1"/>
</dbReference>
<dbReference type="InterPro" id="IPR036380">
    <property type="entry name" value="Isochorismatase-like_sf"/>
</dbReference>
<keyword evidence="4 9" id="KW-0378">Hydrolase</keyword>
<evidence type="ECO:0000256" key="4">
    <source>
        <dbReference type="ARBA" id="ARBA00022801"/>
    </source>
</evidence>
<dbReference type="Pfam" id="PF00857">
    <property type="entry name" value="Isochorismatase"/>
    <property type="match status" value="1"/>
</dbReference>
<evidence type="ECO:0000256" key="5">
    <source>
        <dbReference type="ARBA" id="ARBA00037900"/>
    </source>
</evidence>
<dbReference type="EMBL" id="FOGJ01000002">
    <property type="protein sequence ID" value="SER12296.1"/>
    <property type="molecule type" value="Genomic_DNA"/>
</dbReference>
<dbReference type="eggNOG" id="COG1335">
    <property type="taxonomic scope" value="Bacteria"/>
</dbReference>
<keyword evidence="12" id="KW-1185">Reference proteome</keyword>
<comment type="similarity">
    <text evidence="1">Belongs to the isochorismatase family.</text>
</comment>
<dbReference type="SUPFAM" id="SSF52499">
    <property type="entry name" value="Isochorismatase-like hydrolases"/>
    <property type="match status" value="1"/>
</dbReference>
<evidence type="ECO:0000256" key="1">
    <source>
        <dbReference type="ARBA" id="ARBA00006336"/>
    </source>
</evidence>
<evidence type="ECO:0000256" key="7">
    <source>
        <dbReference type="ARBA" id="ARBA00043224"/>
    </source>
</evidence>
<dbReference type="InterPro" id="IPR052347">
    <property type="entry name" value="Isochorismatase_Nicotinamidase"/>
</dbReference>
<dbReference type="EMBL" id="NXNG01000001">
    <property type="protein sequence ID" value="PWT28571.1"/>
    <property type="molecule type" value="Genomic_DNA"/>
</dbReference>
<gene>
    <name evidence="9" type="ORF">CPT75_16350</name>
    <name evidence="10" type="ORF">SAMN04487884_102112</name>
</gene>
<dbReference type="Gene3D" id="3.40.50.850">
    <property type="entry name" value="Isochorismatase-like"/>
    <property type="match status" value="1"/>
</dbReference>
<dbReference type="InterPro" id="IPR000868">
    <property type="entry name" value="Isochorismatase-like_dom"/>
</dbReference>
<dbReference type="OrthoDB" id="9796485at2"/>
<evidence type="ECO:0000313" key="11">
    <source>
        <dbReference type="Proteomes" id="UP000182584"/>
    </source>
</evidence>
<sequence>MSKNGGKKIIVIVDMQNDFIDGALGSKEAPKIVDGCVKKVAKAYEDGDEVIFTRDTHYDDTYMTSEEGANLPVPHCIEDSYGWNIASAFGNYTSNAIRLNKETFGSVQLGQRIAEMCSRDKTIESVELCGLCTDICVISNALLVKAFNPNLPIYVDAACSAGVTPESHDTAIKAMEACQIHILNKGQEPWR</sequence>
<reference evidence="9 12" key="2">
    <citation type="submission" date="2017-09" db="EMBL/GenBank/DDBJ databases">
        <title>High-quality draft genome sequence of Butyrivibrio fibrisolvens INBov1, isolated from cow rumen.</title>
        <authorList>
            <person name="Rodriguez Hernaez J."/>
            <person name="Rivarola M."/>
            <person name="Paniego N."/>
            <person name="Cravero S."/>
            <person name="Ceron Cucchi M."/>
            <person name="Martinez M.C."/>
        </authorList>
    </citation>
    <scope>NUCLEOTIDE SEQUENCE [LARGE SCALE GENOMIC DNA]</scope>
    <source>
        <strain evidence="9 12">INBov1</strain>
    </source>
</reference>
<dbReference type="CDD" id="cd00431">
    <property type="entry name" value="cysteine_hydrolases"/>
    <property type="match status" value="1"/>
</dbReference>
<evidence type="ECO:0000313" key="12">
    <source>
        <dbReference type="Proteomes" id="UP000245488"/>
    </source>
</evidence>
<keyword evidence="2" id="KW-0662">Pyridine nucleotide biosynthesis</keyword>
<feature type="domain" description="Isochorismatase-like" evidence="8">
    <location>
        <begin position="9"/>
        <end position="182"/>
    </location>
</feature>
<evidence type="ECO:0000256" key="6">
    <source>
        <dbReference type="ARBA" id="ARBA00039017"/>
    </source>
</evidence>
<evidence type="ECO:0000256" key="2">
    <source>
        <dbReference type="ARBA" id="ARBA00022642"/>
    </source>
</evidence>
<dbReference type="GO" id="GO:0008936">
    <property type="term" value="F:nicotinamidase activity"/>
    <property type="evidence" value="ECO:0007669"/>
    <property type="project" value="UniProtKB-EC"/>
</dbReference>
<comment type="pathway">
    <text evidence="5">Cofactor biosynthesis; nicotinate biosynthesis; nicotinate from nicotinamide: step 1/1.</text>
</comment>
<dbReference type="Proteomes" id="UP000182584">
    <property type="component" value="Unassembled WGS sequence"/>
</dbReference>
<dbReference type="GO" id="GO:0046872">
    <property type="term" value="F:metal ion binding"/>
    <property type="evidence" value="ECO:0007669"/>
    <property type="project" value="UniProtKB-KW"/>
</dbReference>
<name>A0A1H9LLJ2_BUTFI</name>
<organism evidence="10 11">
    <name type="scientific">Butyrivibrio fibrisolvens</name>
    <dbReference type="NCBI Taxonomy" id="831"/>
    <lineage>
        <taxon>Bacteria</taxon>
        <taxon>Bacillati</taxon>
        <taxon>Bacillota</taxon>
        <taxon>Clostridia</taxon>
        <taxon>Lachnospirales</taxon>
        <taxon>Lachnospiraceae</taxon>
        <taxon>Butyrivibrio</taxon>
    </lineage>
</organism>
<dbReference type="PANTHER" id="PTHR11080:SF2">
    <property type="entry name" value="LD05707P"/>
    <property type="match status" value="1"/>
</dbReference>
<evidence type="ECO:0000313" key="9">
    <source>
        <dbReference type="EMBL" id="PWT28571.1"/>
    </source>
</evidence>
<protein>
    <recommendedName>
        <fullName evidence="6">nicotinamidase</fullName>
        <ecNumber evidence="6">3.5.1.19</ecNumber>
    </recommendedName>
    <alternativeName>
        <fullName evidence="7">Nicotinamide deamidase</fullName>
    </alternativeName>
</protein>
<evidence type="ECO:0000259" key="8">
    <source>
        <dbReference type="Pfam" id="PF00857"/>
    </source>
</evidence>
<dbReference type="AlphaFoldDB" id="A0A1H9LLJ2"/>
<dbReference type="PANTHER" id="PTHR11080">
    <property type="entry name" value="PYRAZINAMIDASE/NICOTINAMIDASE"/>
    <property type="match status" value="1"/>
</dbReference>
<evidence type="ECO:0000256" key="3">
    <source>
        <dbReference type="ARBA" id="ARBA00022723"/>
    </source>
</evidence>
<dbReference type="EC" id="3.5.1.19" evidence="6"/>
<dbReference type="Proteomes" id="UP000245488">
    <property type="component" value="Chromosome"/>
</dbReference>